<organism evidence="2 3">
    <name type="scientific">Gordonia soli NBRC 108243</name>
    <dbReference type="NCBI Taxonomy" id="1223545"/>
    <lineage>
        <taxon>Bacteria</taxon>
        <taxon>Bacillati</taxon>
        <taxon>Actinomycetota</taxon>
        <taxon>Actinomycetes</taxon>
        <taxon>Mycobacteriales</taxon>
        <taxon>Gordoniaceae</taxon>
        <taxon>Gordonia</taxon>
    </lineage>
</organism>
<dbReference type="EMBL" id="BANX01000023">
    <property type="protein sequence ID" value="GAC69220.1"/>
    <property type="molecule type" value="Genomic_DNA"/>
</dbReference>
<gene>
    <name evidence="2" type="ORF">GS4_23_00140</name>
</gene>
<accession>M0QKQ3</accession>
<keyword evidence="3" id="KW-1185">Reference proteome</keyword>
<sequence>MPSTSTFATETDPTTFTIQLQRPRDSAEGRPTPDRSRSHSFNGLQVPNWDVFSGWTVTALEDDPDGNYSQPTCTGWWKQKFPGWVLPSSRPWDFHPRHDVGDWALEVSVNQLPPNFPEWIAPPASLQ</sequence>
<name>M0QKQ3_9ACTN</name>
<feature type="compositionally biased region" description="Low complexity" evidence="1">
    <location>
        <begin position="1"/>
        <end position="17"/>
    </location>
</feature>
<reference evidence="2 3" key="1">
    <citation type="submission" date="2013-01" db="EMBL/GenBank/DDBJ databases">
        <title>Whole genome shotgun sequence of Gordonia soli NBRC 108243.</title>
        <authorList>
            <person name="Isaki-Nakamura S."/>
            <person name="Hosoyama A."/>
            <person name="Tsuchikane K."/>
            <person name="Ando Y."/>
            <person name="Baba S."/>
            <person name="Ohji S."/>
            <person name="Hamada M."/>
            <person name="Tamura T."/>
            <person name="Yamazoe A."/>
            <person name="Yamazaki S."/>
            <person name="Fujita N."/>
        </authorList>
    </citation>
    <scope>NUCLEOTIDE SEQUENCE [LARGE SCALE GENOMIC DNA]</scope>
    <source>
        <strain evidence="2 3">NBRC 108243</strain>
    </source>
</reference>
<evidence type="ECO:0000313" key="3">
    <source>
        <dbReference type="Proteomes" id="UP000011666"/>
    </source>
</evidence>
<protein>
    <submittedName>
        <fullName evidence="2">Uncharacterized protein</fullName>
    </submittedName>
</protein>
<comment type="caution">
    <text evidence="2">The sequence shown here is derived from an EMBL/GenBank/DDBJ whole genome shotgun (WGS) entry which is preliminary data.</text>
</comment>
<dbReference type="Proteomes" id="UP000011666">
    <property type="component" value="Unassembled WGS sequence"/>
</dbReference>
<feature type="region of interest" description="Disordered" evidence="1">
    <location>
        <begin position="1"/>
        <end position="43"/>
    </location>
</feature>
<dbReference type="AlphaFoldDB" id="M0QKQ3"/>
<evidence type="ECO:0000313" key="2">
    <source>
        <dbReference type="EMBL" id="GAC69220.1"/>
    </source>
</evidence>
<feature type="compositionally biased region" description="Basic and acidic residues" evidence="1">
    <location>
        <begin position="22"/>
        <end position="37"/>
    </location>
</feature>
<evidence type="ECO:0000256" key="1">
    <source>
        <dbReference type="SAM" id="MobiDB-lite"/>
    </source>
</evidence>
<proteinExistence type="predicted"/>